<evidence type="ECO:0000313" key="4">
    <source>
        <dbReference type="Proteomes" id="UP001196509"/>
    </source>
</evidence>
<reference evidence="3" key="1">
    <citation type="submission" date="2021-08" db="EMBL/GenBank/DDBJ databases">
        <title>Hoeflea bacterium WL0058 sp. nov., isolated from the sediment.</title>
        <authorList>
            <person name="Wang L."/>
            <person name="Zhang D."/>
        </authorList>
    </citation>
    <scope>NUCLEOTIDE SEQUENCE</scope>
    <source>
        <strain evidence="3">WL0058</strain>
    </source>
</reference>
<feature type="signal peptide" evidence="2">
    <location>
        <begin position="1"/>
        <end position="19"/>
    </location>
</feature>
<comment type="caution">
    <text evidence="3">The sequence shown here is derived from an EMBL/GenBank/DDBJ whole genome shotgun (WGS) entry which is preliminary data.</text>
</comment>
<keyword evidence="1" id="KW-0472">Membrane</keyword>
<accession>A0AAE3CZU4</accession>
<gene>
    <name evidence="3" type="ORF">K1W69_03750</name>
</gene>
<protein>
    <recommendedName>
        <fullName evidence="5">Oxygen tolerance</fullName>
    </recommendedName>
</protein>
<dbReference type="Proteomes" id="UP001196509">
    <property type="component" value="Unassembled WGS sequence"/>
</dbReference>
<keyword evidence="4" id="KW-1185">Reference proteome</keyword>
<sequence length="428" mass="47036">MRLFIAVLFLFAALIQATAQQRGADDKPFLEVQFDDTEAVPGEMLILRMTVMVPTFMPKPPVWPSLDMPNLLVRLPERSTNPTSERINGETWSGLTRTWRISPMIAGRFTISPQPILVTYSDPETRQATEFRLDTPTITLTGVIPEGAENLDPFISAESLKLEATVEGDPETMKPGDGVVVTMKADIAGNSPMFLPRLLPDHTIAGIAIYEDEPAVDERQNRGVYSGSRTERASLLAEGGATGEWPSVSLDWYNLSSRRVETTTVDGFSIHVDGPPPSSAAMRDWRAIAALALAAVVAITVLTLLLRWLIPLIVDILRDRRQRRLESEQHAFKMVEKAARDRDLSRLLSSLDLWAGKVAGADPRRDPRLRSALTAIGAACFGASPSTPNAAAWRRLRSVLGEVRREALQKEKAIALPPLNPVVDHGPS</sequence>
<keyword evidence="2" id="KW-0732">Signal</keyword>
<proteinExistence type="predicted"/>
<evidence type="ECO:0000256" key="1">
    <source>
        <dbReference type="SAM" id="Phobius"/>
    </source>
</evidence>
<evidence type="ECO:0000313" key="3">
    <source>
        <dbReference type="EMBL" id="MBW8636292.1"/>
    </source>
</evidence>
<evidence type="ECO:0008006" key="5">
    <source>
        <dbReference type="Google" id="ProtNLM"/>
    </source>
</evidence>
<feature type="transmembrane region" description="Helical" evidence="1">
    <location>
        <begin position="287"/>
        <end position="314"/>
    </location>
</feature>
<name>A0AAE3CZU4_9HYPH</name>
<keyword evidence="1" id="KW-1133">Transmembrane helix</keyword>
<dbReference type="AlphaFoldDB" id="A0AAE3CZU4"/>
<evidence type="ECO:0000256" key="2">
    <source>
        <dbReference type="SAM" id="SignalP"/>
    </source>
</evidence>
<feature type="chain" id="PRO_5042115962" description="Oxygen tolerance" evidence="2">
    <location>
        <begin position="20"/>
        <end position="428"/>
    </location>
</feature>
<organism evidence="3 4">
    <name type="scientific">Flavimaribacter sediminis</name>
    <dbReference type="NCBI Taxonomy" id="2865987"/>
    <lineage>
        <taxon>Bacteria</taxon>
        <taxon>Pseudomonadati</taxon>
        <taxon>Pseudomonadota</taxon>
        <taxon>Alphaproteobacteria</taxon>
        <taxon>Hyphomicrobiales</taxon>
        <taxon>Rhizobiaceae</taxon>
        <taxon>Flavimaribacter</taxon>
    </lineage>
</organism>
<keyword evidence="1" id="KW-0812">Transmembrane</keyword>
<dbReference type="RefSeq" id="WP_220226989.1">
    <property type="nucleotide sequence ID" value="NZ_JAICBX010000001.1"/>
</dbReference>
<dbReference type="EMBL" id="JAICBX010000001">
    <property type="protein sequence ID" value="MBW8636292.1"/>
    <property type="molecule type" value="Genomic_DNA"/>
</dbReference>